<organism evidence="1 2">
    <name type="scientific">Actinomycetospora atypica</name>
    <dbReference type="NCBI Taxonomy" id="1290095"/>
    <lineage>
        <taxon>Bacteria</taxon>
        <taxon>Bacillati</taxon>
        <taxon>Actinomycetota</taxon>
        <taxon>Actinomycetes</taxon>
        <taxon>Pseudonocardiales</taxon>
        <taxon>Pseudonocardiaceae</taxon>
        <taxon>Actinomycetospora</taxon>
    </lineage>
</organism>
<keyword evidence="2" id="KW-1185">Reference proteome</keyword>
<comment type="caution">
    <text evidence="1">The sequence shown here is derived from an EMBL/GenBank/DDBJ whole genome shotgun (WGS) entry which is preliminary data.</text>
</comment>
<gene>
    <name evidence="1" type="ORF">ACFPBZ_25305</name>
</gene>
<protein>
    <recommendedName>
        <fullName evidence="3">DUF3558 domain-containing protein</fullName>
    </recommendedName>
</protein>
<evidence type="ECO:0000313" key="2">
    <source>
        <dbReference type="Proteomes" id="UP001595947"/>
    </source>
</evidence>
<dbReference type="EMBL" id="JBHSIV010000040">
    <property type="protein sequence ID" value="MFC5065559.1"/>
    <property type="molecule type" value="Genomic_DNA"/>
</dbReference>
<accession>A0ABV9YTU2</accession>
<evidence type="ECO:0008006" key="3">
    <source>
        <dbReference type="Google" id="ProtNLM"/>
    </source>
</evidence>
<proteinExistence type="predicted"/>
<dbReference type="Proteomes" id="UP001595947">
    <property type="component" value="Unassembled WGS sequence"/>
</dbReference>
<name>A0ABV9YTU2_9PSEU</name>
<dbReference type="PROSITE" id="PS51257">
    <property type="entry name" value="PROKAR_LIPOPROTEIN"/>
    <property type="match status" value="1"/>
</dbReference>
<evidence type="ECO:0000313" key="1">
    <source>
        <dbReference type="EMBL" id="MFC5065559.1"/>
    </source>
</evidence>
<dbReference type="RefSeq" id="WP_378038887.1">
    <property type="nucleotide sequence ID" value="NZ_JBHSIV010000040.1"/>
</dbReference>
<reference evidence="2" key="1">
    <citation type="journal article" date="2019" name="Int. J. Syst. Evol. Microbiol.">
        <title>The Global Catalogue of Microorganisms (GCM) 10K type strain sequencing project: providing services to taxonomists for standard genome sequencing and annotation.</title>
        <authorList>
            <consortium name="The Broad Institute Genomics Platform"/>
            <consortium name="The Broad Institute Genome Sequencing Center for Infectious Disease"/>
            <person name="Wu L."/>
            <person name="Ma J."/>
        </authorList>
    </citation>
    <scope>NUCLEOTIDE SEQUENCE [LARGE SCALE GENOMIC DNA]</scope>
    <source>
        <strain evidence="2">CGMCC 4.7093</strain>
    </source>
</reference>
<sequence length="311" mass="31495">MSRVGLLLVLVALLTGCAAGAPPLIPVTPLGALRLEGDARAANPCSLLDPGLFAREVEPVPVRGDGIGSCRLRGRAPDGHLQALDAAFDSTAATTYAPVEPPEPAGTATVLRPAPVDDVCRRVVALADGTLAVFSGRGDAGGSWVADCDVAEQGARAGLRRLATGGITYSPGWNASGGLAGVDACAALGDPSGLLGLIDPPRYPGFAGWRCLVGLPEPGGTAAWIDFVVVDPQSPAPGGGRTTIGTTPAVVQPYAGQFSPGCQAYLDRGPVGPPDPAQRQTVRLTMESPGPADVTCDRLRTLAADVVTRLG</sequence>